<keyword evidence="2" id="KW-1185">Reference proteome</keyword>
<protein>
    <submittedName>
        <fullName evidence="1">PEP-CTERM sorting domain-containing protein</fullName>
    </submittedName>
</protein>
<dbReference type="RefSeq" id="WP_200271589.1">
    <property type="nucleotide sequence ID" value="NZ_JAENIJ010000021.1"/>
</dbReference>
<name>A0A934S7U2_9BACT</name>
<evidence type="ECO:0000313" key="2">
    <source>
        <dbReference type="Proteomes" id="UP000603141"/>
    </source>
</evidence>
<gene>
    <name evidence="1" type="ORF">JIN85_13510</name>
</gene>
<accession>A0A934S7U2</accession>
<dbReference type="InterPro" id="IPR011042">
    <property type="entry name" value="6-blade_b-propeller_TolB-like"/>
</dbReference>
<dbReference type="EMBL" id="JAENIJ010000021">
    <property type="protein sequence ID" value="MBK1883438.1"/>
    <property type="molecule type" value="Genomic_DNA"/>
</dbReference>
<proteinExistence type="predicted"/>
<reference evidence="1" key="1">
    <citation type="submission" date="2021-01" db="EMBL/GenBank/DDBJ databases">
        <title>Modified the classification status of verrucomicrobia.</title>
        <authorList>
            <person name="Feng X."/>
        </authorList>
    </citation>
    <scope>NUCLEOTIDE SEQUENCE</scope>
    <source>
        <strain evidence="1">KCTC 22041</strain>
    </source>
</reference>
<dbReference type="SUPFAM" id="SSF63829">
    <property type="entry name" value="Calcium-dependent phosphotriesterase"/>
    <property type="match status" value="1"/>
</dbReference>
<evidence type="ECO:0000313" key="1">
    <source>
        <dbReference type="EMBL" id="MBK1883438.1"/>
    </source>
</evidence>
<comment type="caution">
    <text evidence="1">The sequence shown here is derived from an EMBL/GenBank/DDBJ whole genome shotgun (WGS) entry which is preliminary data.</text>
</comment>
<dbReference type="Proteomes" id="UP000603141">
    <property type="component" value="Unassembled WGS sequence"/>
</dbReference>
<dbReference type="Gene3D" id="2.120.10.30">
    <property type="entry name" value="TolB, C-terminal domain"/>
    <property type="match status" value="1"/>
</dbReference>
<dbReference type="NCBIfam" id="TIGR02595">
    <property type="entry name" value="PEP_CTERM"/>
    <property type="match status" value="1"/>
</dbReference>
<dbReference type="AlphaFoldDB" id="A0A934S7U2"/>
<organism evidence="1 2">
    <name type="scientific">Luteolibacter pohnpeiensis</name>
    <dbReference type="NCBI Taxonomy" id="454153"/>
    <lineage>
        <taxon>Bacteria</taxon>
        <taxon>Pseudomonadati</taxon>
        <taxon>Verrucomicrobiota</taxon>
        <taxon>Verrucomicrobiia</taxon>
        <taxon>Verrucomicrobiales</taxon>
        <taxon>Verrucomicrobiaceae</taxon>
        <taxon>Luteolibacter</taxon>
    </lineage>
</organism>
<sequence>MKFDFTIIYITTFISLIEPTQAALNILVTEGNRLLEYSPDGDLVMDYGVVPHPDTTRYDATDVVATPDGKIHVLNSAPGDNDYLSTLQPSSRIWSHTPDPAGGFGNVSDADLSILGNVAVTNRVMFDLNRFTATQFSVPGFGGVGEVSFGLDGLLYALDSGSPRGGLRVLDPTDFSLLREFELLDSAGFRLDARGIAVREDGQIYIADWNGRIYEYDPTGNLVKSVYTGTGNLLDIDLSAEGTLIAGSRFGDVVVTDTTLATISTFSVGSGLVYVGFQIPEPTSLSLTLLVGIGLLRRKRR</sequence>
<dbReference type="InterPro" id="IPR013424">
    <property type="entry name" value="Ice-binding_C"/>
</dbReference>